<dbReference type="SUPFAM" id="SSF56436">
    <property type="entry name" value="C-type lectin-like"/>
    <property type="match status" value="1"/>
</dbReference>
<dbReference type="Proteomes" id="UP000754644">
    <property type="component" value="Unassembled WGS sequence"/>
</dbReference>
<evidence type="ECO:0000256" key="3">
    <source>
        <dbReference type="ARBA" id="ARBA00037882"/>
    </source>
</evidence>
<feature type="domain" description="Methyltransferase type 11" evidence="5">
    <location>
        <begin position="515"/>
        <end position="638"/>
    </location>
</feature>
<accession>A0A972VYP1</accession>
<feature type="domain" description="DinB-like" evidence="6">
    <location>
        <begin position="29"/>
        <end position="164"/>
    </location>
</feature>
<evidence type="ECO:0000256" key="2">
    <source>
        <dbReference type="ARBA" id="ARBA00023004"/>
    </source>
</evidence>
<sequence>MDIQKRISKTLRLDIGSSDTKRQELKAYFNQTFDLYESLFKLISLDASYYQQAEPLRHPLIFYFGHTATFFINKLLLAKLIETRINPEFEAMFAIGVDEMSWDDLNDAHYDWPTVSAVQNYRDQVRARVNQLIDTVPLTVPIRQEDPGWTILMGIEHERIHLETSSVIIRMLPLASVQLMTGWESCHDVGAAPANTLVNVGQQSVNLGKSETDATYGWDNEYGNKNVLVDEFKVSQHLVSNGEYLAFIEAGGYQTPEYWTAEGQDWLSFSEATMPRFWRIKDGQYLQRNLVEEMLLPLNWPVEVNYLESKAFCNWKATVTQTHIRLPTEAEWSALRSYIDTDQVDWHTAPGNINLEYYASSCPVNRFATTMVDGQSTDVIFDIIGNVWQWTETPIDTYPGFKVHPIYDDFSTPTFDGKHNLIKGGSWIATGNESLKHARYAFRRHFSQHAGFRYIEAKQSELPVEKVNTYETDNLVSQYLEFHYGDDYFSVPNFPKACIEASMAAIGDHPRGRALDLGCAVGRSTFEFGRYFKHVDGIDFSARFIQSAFQLKEAGQVRYTVPTEGNLIAYREKTLEDLDLATLDSQIEFSQGDATNLKPQFKDYDLIFAGNLIDRLYQPKLFLERIVNRINDKGWLIITSPYTWLEEYTEVEHWLGGYKVNGENFGTLDGLQEALGGHFELKSRQDIPFVIRETQRKYQHSVAEMTVWQKR</sequence>
<dbReference type="SUPFAM" id="SSF53335">
    <property type="entry name" value="S-adenosyl-L-methionine-dependent methyltransferases"/>
    <property type="match status" value="1"/>
</dbReference>
<feature type="domain" description="Sulfatase-modifying factor enzyme-like" evidence="4">
    <location>
        <begin position="205"/>
        <end position="455"/>
    </location>
</feature>
<dbReference type="InterPro" id="IPR051043">
    <property type="entry name" value="Sulfatase_Mod_Factor_Kinase"/>
</dbReference>
<evidence type="ECO:0000259" key="4">
    <source>
        <dbReference type="Pfam" id="PF03781"/>
    </source>
</evidence>
<proteinExistence type="predicted"/>
<dbReference type="PANTHER" id="PTHR23150:SF26">
    <property type="entry name" value="GENERIC METHYLTRANSFERASE"/>
    <property type="match status" value="1"/>
</dbReference>
<evidence type="ECO:0000259" key="6">
    <source>
        <dbReference type="Pfam" id="PF12867"/>
    </source>
</evidence>
<dbReference type="FunFam" id="3.90.1580.10:FF:000006">
    <property type="entry name" value="Generic methyltransferase, putative"/>
    <property type="match status" value="1"/>
</dbReference>
<dbReference type="InterPro" id="IPR013216">
    <property type="entry name" value="Methyltransf_11"/>
</dbReference>
<keyword evidence="1" id="KW-0560">Oxidoreductase</keyword>
<dbReference type="InterPro" id="IPR016187">
    <property type="entry name" value="CTDL_fold"/>
</dbReference>
<name>A0A972VYP1_9GAMM</name>
<dbReference type="CDD" id="cd02440">
    <property type="entry name" value="AdoMet_MTases"/>
    <property type="match status" value="1"/>
</dbReference>
<dbReference type="NCBIfam" id="TIGR04344">
    <property type="entry name" value="ovoA_Nterm"/>
    <property type="match status" value="1"/>
</dbReference>
<evidence type="ECO:0000256" key="1">
    <source>
        <dbReference type="ARBA" id="ARBA00023002"/>
    </source>
</evidence>
<organism evidence="7 8">
    <name type="scientific">SAR86 cluster bacterium</name>
    <dbReference type="NCBI Taxonomy" id="2030880"/>
    <lineage>
        <taxon>Bacteria</taxon>
        <taxon>Pseudomonadati</taxon>
        <taxon>Pseudomonadota</taxon>
        <taxon>Gammaproteobacteria</taxon>
        <taxon>SAR86 cluster</taxon>
    </lineage>
</organism>
<dbReference type="NCBIfam" id="TIGR04345">
    <property type="entry name" value="ovoA_Cterm"/>
    <property type="match status" value="1"/>
</dbReference>
<dbReference type="InterPro" id="IPR027625">
    <property type="entry name" value="OvoA_Cterm"/>
</dbReference>
<reference evidence="7" key="1">
    <citation type="submission" date="2020-05" db="EMBL/GenBank/DDBJ databases">
        <title>Sulfur intermediates as new biogeochemical hubs in an aquatic model microbial ecosystem.</title>
        <authorList>
            <person name="Vigneron A."/>
        </authorList>
    </citation>
    <scope>NUCLEOTIDE SEQUENCE</scope>
    <source>
        <strain evidence="7">Bin.250</strain>
    </source>
</reference>
<comment type="pathway">
    <text evidence="3">Amino-acid biosynthesis; ergothioneine biosynthesis.</text>
</comment>
<protein>
    <submittedName>
        <fullName evidence="7">5-histidylcysteine sulfoxide synthase</fullName>
    </submittedName>
</protein>
<comment type="caution">
    <text evidence="7">The sequence shown here is derived from an EMBL/GenBank/DDBJ whole genome shotgun (WGS) entry which is preliminary data.</text>
</comment>
<dbReference type="GO" id="GO:0008757">
    <property type="term" value="F:S-adenosylmethionine-dependent methyltransferase activity"/>
    <property type="evidence" value="ECO:0007669"/>
    <property type="project" value="InterPro"/>
</dbReference>
<dbReference type="InterPro" id="IPR024775">
    <property type="entry name" value="DinB-like"/>
</dbReference>
<dbReference type="InterPro" id="IPR005532">
    <property type="entry name" value="SUMF_dom"/>
</dbReference>
<dbReference type="PANTHER" id="PTHR23150">
    <property type="entry name" value="SULFATASE MODIFYING FACTOR 1, 2"/>
    <property type="match status" value="1"/>
</dbReference>
<dbReference type="Pfam" id="PF12867">
    <property type="entry name" value="DinB_2"/>
    <property type="match status" value="1"/>
</dbReference>
<dbReference type="Pfam" id="PF08241">
    <property type="entry name" value="Methyltransf_11"/>
    <property type="match status" value="1"/>
</dbReference>
<gene>
    <name evidence="7" type="primary">ovoA</name>
    <name evidence="7" type="ORF">HQ497_15455</name>
</gene>
<dbReference type="Pfam" id="PF03781">
    <property type="entry name" value="FGE-sulfatase"/>
    <property type="match status" value="1"/>
</dbReference>
<dbReference type="AlphaFoldDB" id="A0A972VYP1"/>
<dbReference type="Gene3D" id="3.90.1580.10">
    <property type="entry name" value="paralog of FGE (formylglycine-generating enzyme)"/>
    <property type="match status" value="1"/>
</dbReference>
<dbReference type="InterPro" id="IPR042095">
    <property type="entry name" value="SUMF_sf"/>
</dbReference>
<dbReference type="InterPro" id="IPR029063">
    <property type="entry name" value="SAM-dependent_MTases_sf"/>
</dbReference>
<keyword evidence="2" id="KW-0408">Iron</keyword>
<dbReference type="InterPro" id="IPR027577">
    <property type="entry name" value="OvoA_Nterm"/>
</dbReference>
<dbReference type="EMBL" id="JABMOJ010000576">
    <property type="protein sequence ID" value="NQV66755.1"/>
    <property type="molecule type" value="Genomic_DNA"/>
</dbReference>
<evidence type="ECO:0000313" key="8">
    <source>
        <dbReference type="Proteomes" id="UP000754644"/>
    </source>
</evidence>
<evidence type="ECO:0000313" key="7">
    <source>
        <dbReference type="EMBL" id="NQV66755.1"/>
    </source>
</evidence>
<dbReference type="GO" id="GO:0120147">
    <property type="term" value="F:formylglycine-generating oxidase activity"/>
    <property type="evidence" value="ECO:0007669"/>
    <property type="project" value="TreeGrafter"/>
</dbReference>
<evidence type="ECO:0000259" key="5">
    <source>
        <dbReference type="Pfam" id="PF08241"/>
    </source>
</evidence>
<dbReference type="Gene3D" id="3.40.50.150">
    <property type="entry name" value="Vaccinia Virus protein VP39"/>
    <property type="match status" value="1"/>
</dbReference>